<keyword evidence="2" id="KW-1185">Reference proteome</keyword>
<name>A0ABD3Y1N3_SINWO</name>
<reference evidence="1 2" key="1">
    <citation type="submission" date="2024-11" db="EMBL/GenBank/DDBJ databases">
        <title>Chromosome-level genome assembly of the freshwater bivalve Anodonta woodiana.</title>
        <authorList>
            <person name="Chen X."/>
        </authorList>
    </citation>
    <scope>NUCLEOTIDE SEQUENCE [LARGE SCALE GENOMIC DNA]</scope>
    <source>
        <strain evidence="1">MN2024</strain>
        <tissue evidence="1">Gills</tissue>
    </source>
</reference>
<dbReference type="Gene3D" id="2.120.10.30">
    <property type="entry name" value="TolB, C-terminal domain"/>
    <property type="match status" value="1"/>
</dbReference>
<dbReference type="SUPFAM" id="SSF63825">
    <property type="entry name" value="YWTD domain"/>
    <property type="match status" value="1"/>
</dbReference>
<proteinExistence type="predicted"/>
<dbReference type="EMBL" id="JBJQND010000001">
    <property type="protein sequence ID" value="KAL3891098.1"/>
    <property type="molecule type" value="Genomic_DNA"/>
</dbReference>
<evidence type="ECO:0000313" key="1">
    <source>
        <dbReference type="EMBL" id="KAL3891098.1"/>
    </source>
</evidence>
<sequence>MLLVSDGYLYWIEKSSDPEGFLIVYCEADGSNRTTLYTFETSTLNKYKPNTLAIHGDDLFITLSKQSTLMKLKLSNPSDITEFTVPGSLGKIGFVSIYSSSAQS</sequence>
<gene>
    <name evidence="1" type="ORF">ACJMK2_003361</name>
</gene>
<evidence type="ECO:0000313" key="2">
    <source>
        <dbReference type="Proteomes" id="UP001634394"/>
    </source>
</evidence>
<feature type="non-terminal residue" evidence="1">
    <location>
        <position position="104"/>
    </location>
</feature>
<dbReference type="AlphaFoldDB" id="A0ABD3Y1N3"/>
<organism evidence="1 2">
    <name type="scientific">Sinanodonta woodiana</name>
    <name type="common">Chinese pond mussel</name>
    <name type="synonym">Anodonta woodiana</name>
    <dbReference type="NCBI Taxonomy" id="1069815"/>
    <lineage>
        <taxon>Eukaryota</taxon>
        <taxon>Metazoa</taxon>
        <taxon>Spiralia</taxon>
        <taxon>Lophotrochozoa</taxon>
        <taxon>Mollusca</taxon>
        <taxon>Bivalvia</taxon>
        <taxon>Autobranchia</taxon>
        <taxon>Heteroconchia</taxon>
        <taxon>Palaeoheterodonta</taxon>
        <taxon>Unionida</taxon>
        <taxon>Unionoidea</taxon>
        <taxon>Unionidae</taxon>
        <taxon>Unioninae</taxon>
        <taxon>Sinanodonta</taxon>
    </lineage>
</organism>
<dbReference type="InterPro" id="IPR011042">
    <property type="entry name" value="6-blade_b-propeller_TolB-like"/>
</dbReference>
<dbReference type="Proteomes" id="UP001634394">
    <property type="component" value="Unassembled WGS sequence"/>
</dbReference>
<protein>
    <submittedName>
        <fullName evidence="1">Uncharacterized protein</fullName>
    </submittedName>
</protein>
<comment type="caution">
    <text evidence="1">The sequence shown here is derived from an EMBL/GenBank/DDBJ whole genome shotgun (WGS) entry which is preliminary data.</text>
</comment>
<accession>A0ABD3Y1N3</accession>